<dbReference type="InterPro" id="IPR013098">
    <property type="entry name" value="Ig_I-set"/>
</dbReference>
<evidence type="ECO:0000313" key="5">
    <source>
        <dbReference type="Proteomes" id="UP000825002"/>
    </source>
</evidence>
<dbReference type="EMBL" id="JAIFTH010000033">
    <property type="protein sequence ID" value="KAG9511089.1"/>
    <property type="molecule type" value="Genomic_DNA"/>
</dbReference>
<dbReference type="SMART" id="SM00409">
    <property type="entry name" value="IG"/>
    <property type="match status" value="2"/>
</dbReference>
<feature type="domain" description="Ig-like" evidence="3">
    <location>
        <begin position="69"/>
        <end position="163"/>
    </location>
</feature>
<accession>A0ABQ7SCF9</accession>
<dbReference type="InterPro" id="IPR003599">
    <property type="entry name" value="Ig_sub"/>
</dbReference>
<feature type="signal peptide" evidence="2">
    <location>
        <begin position="1"/>
        <end position="24"/>
    </location>
</feature>
<feature type="chain" id="PRO_5046184360" evidence="2">
    <location>
        <begin position="25"/>
        <end position="328"/>
    </location>
</feature>
<keyword evidence="2" id="KW-0732">Signal</keyword>
<dbReference type="SMART" id="SM00408">
    <property type="entry name" value="IGc2"/>
    <property type="match status" value="2"/>
</dbReference>
<organism evidence="4 5">
    <name type="scientific">Fragariocoptes setiger</name>
    <dbReference type="NCBI Taxonomy" id="1670756"/>
    <lineage>
        <taxon>Eukaryota</taxon>
        <taxon>Metazoa</taxon>
        <taxon>Ecdysozoa</taxon>
        <taxon>Arthropoda</taxon>
        <taxon>Chelicerata</taxon>
        <taxon>Arachnida</taxon>
        <taxon>Acari</taxon>
        <taxon>Acariformes</taxon>
        <taxon>Trombidiformes</taxon>
        <taxon>Prostigmata</taxon>
        <taxon>Eupodina</taxon>
        <taxon>Eriophyoidea</taxon>
        <taxon>Phytoptidae</taxon>
        <taxon>Fragariocoptes</taxon>
    </lineage>
</organism>
<evidence type="ECO:0000313" key="4">
    <source>
        <dbReference type="EMBL" id="KAG9511089.1"/>
    </source>
</evidence>
<dbReference type="InterPro" id="IPR036179">
    <property type="entry name" value="Ig-like_dom_sf"/>
</dbReference>
<dbReference type="Pfam" id="PF13927">
    <property type="entry name" value="Ig_3"/>
    <property type="match status" value="1"/>
</dbReference>
<dbReference type="PROSITE" id="PS50835">
    <property type="entry name" value="IG_LIKE"/>
    <property type="match status" value="2"/>
</dbReference>
<gene>
    <name evidence="4" type="primary">Dscam2</name>
    <name evidence="4" type="ORF">GZH46_00346</name>
</gene>
<dbReference type="PANTHER" id="PTHR10075:SF100">
    <property type="entry name" value="FASCICLIN-2"/>
    <property type="match status" value="1"/>
</dbReference>
<dbReference type="Gene3D" id="2.60.40.10">
    <property type="entry name" value="Immunoglobulins"/>
    <property type="match status" value="2"/>
</dbReference>
<comment type="caution">
    <text evidence="4">The sequence shown here is derived from an EMBL/GenBank/DDBJ whole genome shotgun (WGS) entry which is preliminary data.</text>
</comment>
<keyword evidence="1" id="KW-0393">Immunoglobulin domain</keyword>
<reference evidence="4 5" key="1">
    <citation type="submission" date="2020-10" db="EMBL/GenBank/DDBJ databases">
        <authorList>
            <person name="Klimov P.B."/>
            <person name="Dyachkov S.M."/>
            <person name="Chetverikov P.E."/>
        </authorList>
    </citation>
    <scope>NUCLEOTIDE SEQUENCE [LARGE SCALE GENOMIC DNA]</scope>
    <source>
        <strain evidence="4">BMOC 18-1129-001#AD2665</strain>
        <tissue evidence="4">Entire mites</tissue>
    </source>
</reference>
<dbReference type="InterPro" id="IPR003598">
    <property type="entry name" value="Ig_sub2"/>
</dbReference>
<keyword evidence="5" id="KW-1185">Reference proteome</keyword>
<feature type="non-terminal residue" evidence="4">
    <location>
        <position position="328"/>
    </location>
</feature>
<name>A0ABQ7SCF9_9ACAR</name>
<evidence type="ECO:0000259" key="3">
    <source>
        <dbReference type="PROSITE" id="PS50835"/>
    </source>
</evidence>
<sequence>MCFCFPATTAAIMGTLGFFSPTSATTCRSPHCCVYTTRAIKYVIIALTSLSVICDHHVGTRAESLVEQPKLVPMVAADSYAEGSSVNLLCTLAQGGQGAAALTFDWTKDGMRLPAAVDTNYHIERNQDHSLLRIPHVRIADAGEYRCTAKNQIGYDTSSVRLVVNVKLSWLKEPKDVQVPLNRELSVDCQAKGEPKPRIRWERLDNQPYSLSYSNKTTLHTKLTGSSFETPATNFLSVPKSTSSSSTLISDNRFLNFTHASMSDSGIYECIASNGFDKDLRKVIQVSVTVMGAEQDDGKTQLWIICEYAMIACSGSSALFDAPLVASA</sequence>
<dbReference type="SUPFAM" id="SSF48726">
    <property type="entry name" value="Immunoglobulin"/>
    <property type="match status" value="2"/>
</dbReference>
<evidence type="ECO:0000256" key="2">
    <source>
        <dbReference type="SAM" id="SignalP"/>
    </source>
</evidence>
<evidence type="ECO:0000256" key="1">
    <source>
        <dbReference type="ARBA" id="ARBA00023319"/>
    </source>
</evidence>
<dbReference type="InterPro" id="IPR007110">
    <property type="entry name" value="Ig-like_dom"/>
</dbReference>
<dbReference type="Proteomes" id="UP000825002">
    <property type="component" value="Unassembled WGS sequence"/>
</dbReference>
<dbReference type="Pfam" id="PF07679">
    <property type="entry name" value="I-set"/>
    <property type="match status" value="1"/>
</dbReference>
<dbReference type="InterPro" id="IPR013783">
    <property type="entry name" value="Ig-like_fold"/>
</dbReference>
<proteinExistence type="predicted"/>
<protein>
    <submittedName>
        <fullName evidence="4">Down syndrome cell adhesion molecule-like protein Dscam2</fullName>
    </submittedName>
</protein>
<feature type="domain" description="Ig-like" evidence="3">
    <location>
        <begin position="182"/>
        <end position="289"/>
    </location>
</feature>
<dbReference type="PANTHER" id="PTHR10075">
    <property type="entry name" value="BASIGIN RELATED"/>
    <property type="match status" value="1"/>
</dbReference>